<feature type="region of interest" description="Disordered" evidence="13">
    <location>
        <begin position="720"/>
        <end position="764"/>
    </location>
</feature>
<dbReference type="InterPro" id="IPR012677">
    <property type="entry name" value="Nucleotide-bd_a/b_plait_sf"/>
</dbReference>
<feature type="compositionally biased region" description="Low complexity" evidence="13">
    <location>
        <begin position="783"/>
        <end position="796"/>
    </location>
</feature>
<feature type="compositionally biased region" description="Polar residues" evidence="13">
    <location>
        <begin position="731"/>
        <end position="742"/>
    </location>
</feature>
<dbReference type="FunFam" id="3.30.70.330:FF:000257">
    <property type="entry name" value="CCR4-NOT core complex subunit Not4"/>
    <property type="match status" value="1"/>
</dbReference>
<accession>A0A8K0L5P9</accession>
<evidence type="ECO:0000256" key="3">
    <source>
        <dbReference type="ARBA" id="ARBA00022723"/>
    </source>
</evidence>
<comment type="subcellular location">
    <subcellularLocation>
        <location evidence="1">Nucleus</location>
    </subcellularLocation>
</comment>
<evidence type="ECO:0000256" key="2">
    <source>
        <dbReference type="ARBA" id="ARBA00022491"/>
    </source>
</evidence>
<keyword evidence="8" id="KW-0175">Coiled coil</keyword>
<feature type="compositionally biased region" description="Polar residues" evidence="13">
    <location>
        <begin position="961"/>
        <end position="985"/>
    </location>
</feature>
<feature type="compositionally biased region" description="Polar residues" evidence="13">
    <location>
        <begin position="463"/>
        <end position="472"/>
    </location>
</feature>
<dbReference type="GO" id="GO:0051254">
    <property type="term" value="P:positive regulation of RNA metabolic process"/>
    <property type="evidence" value="ECO:0007669"/>
    <property type="project" value="UniProtKB-ARBA"/>
</dbReference>
<feature type="region of interest" description="Disordered" evidence="13">
    <location>
        <begin position="948"/>
        <end position="1108"/>
    </location>
</feature>
<dbReference type="GO" id="GO:0030015">
    <property type="term" value="C:CCR4-NOT core complex"/>
    <property type="evidence" value="ECO:0007669"/>
    <property type="project" value="UniProtKB-ARBA"/>
</dbReference>
<dbReference type="SUPFAM" id="SSF54928">
    <property type="entry name" value="RNA-binding domain, RBD"/>
    <property type="match status" value="1"/>
</dbReference>
<keyword evidence="10" id="KW-0539">Nucleus</keyword>
<feature type="compositionally biased region" description="Basic and acidic residues" evidence="13">
    <location>
        <begin position="1010"/>
        <end position="1021"/>
    </location>
</feature>
<feature type="region of interest" description="Disordered" evidence="13">
    <location>
        <begin position="426"/>
        <end position="476"/>
    </location>
</feature>
<dbReference type="InterPro" id="IPR001841">
    <property type="entry name" value="Znf_RING"/>
</dbReference>
<protein>
    <recommendedName>
        <fullName evidence="18">General negative regulator of transcription subunit 4</fullName>
    </recommendedName>
</protein>
<dbReference type="GO" id="GO:0016567">
    <property type="term" value="P:protein ubiquitination"/>
    <property type="evidence" value="ECO:0007669"/>
    <property type="project" value="TreeGrafter"/>
</dbReference>
<keyword evidence="3" id="KW-0479">Metal-binding</keyword>
<dbReference type="InterPro" id="IPR039515">
    <property type="entry name" value="NOT4_mRING-HC-C4C4"/>
</dbReference>
<feature type="domain" description="RRM" evidence="15">
    <location>
        <begin position="123"/>
        <end position="206"/>
    </location>
</feature>
<dbReference type="GO" id="GO:0008270">
    <property type="term" value="F:zinc ion binding"/>
    <property type="evidence" value="ECO:0007669"/>
    <property type="project" value="UniProtKB-KW"/>
</dbReference>
<dbReference type="Pfam" id="PF00076">
    <property type="entry name" value="RRM_1"/>
    <property type="match status" value="1"/>
</dbReference>
<evidence type="ECO:0000256" key="9">
    <source>
        <dbReference type="ARBA" id="ARBA00023163"/>
    </source>
</evidence>
<dbReference type="InterPro" id="IPR035979">
    <property type="entry name" value="RBD_domain_sf"/>
</dbReference>
<feature type="compositionally biased region" description="Basic and acidic residues" evidence="13">
    <location>
        <begin position="815"/>
        <end position="825"/>
    </location>
</feature>
<evidence type="ECO:0000256" key="6">
    <source>
        <dbReference type="ARBA" id="ARBA00022884"/>
    </source>
</evidence>
<evidence type="ECO:0000259" key="15">
    <source>
        <dbReference type="PROSITE" id="PS50102"/>
    </source>
</evidence>
<evidence type="ECO:0000256" key="11">
    <source>
        <dbReference type="PROSITE-ProRule" id="PRU00175"/>
    </source>
</evidence>
<feature type="compositionally biased region" description="Polar residues" evidence="13">
    <location>
        <begin position="1080"/>
        <end position="1097"/>
    </location>
</feature>
<dbReference type="PANTHER" id="PTHR12603">
    <property type="entry name" value="CCR4-NOT TRANSCRIPTION COMPLEX RELATED"/>
    <property type="match status" value="1"/>
</dbReference>
<keyword evidence="7" id="KW-0805">Transcription regulation</keyword>
<evidence type="ECO:0008006" key="18">
    <source>
        <dbReference type="Google" id="ProtNLM"/>
    </source>
</evidence>
<dbReference type="FunFam" id="3.30.40.10:FF:000006">
    <property type="entry name" value="CCR4-NOT transcription complex subunit 4"/>
    <property type="match status" value="1"/>
</dbReference>
<organism evidence="16 17">
    <name type="scientific">Elsinoe batatas</name>
    <dbReference type="NCBI Taxonomy" id="2601811"/>
    <lineage>
        <taxon>Eukaryota</taxon>
        <taxon>Fungi</taxon>
        <taxon>Dikarya</taxon>
        <taxon>Ascomycota</taxon>
        <taxon>Pezizomycotina</taxon>
        <taxon>Dothideomycetes</taxon>
        <taxon>Dothideomycetidae</taxon>
        <taxon>Myriangiales</taxon>
        <taxon>Elsinoaceae</taxon>
        <taxon>Elsinoe</taxon>
    </lineage>
</organism>
<dbReference type="SMART" id="SM00360">
    <property type="entry name" value="RRM"/>
    <property type="match status" value="1"/>
</dbReference>
<feature type="region of interest" description="Disordered" evidence="13">
    <location>
        <begin position="650"/>
        <end position="703"/>
    </location>
</feature>
<evidence type="ECO:0000256" key="8">
    <source>
        <dbReference type="ARBA" id="ARBA00023054"/>
    </source>
</evidence>
<feature type="region of interest" description="Disordered" evidence="13">
    <location>
        <begin position="243"/>
        <end position="346"/>
    </location>
</feature>
<dbReference type="GO" id="GO:0000956">
    <property type="term" value="P:nuclear-transcribed mRNA catabolic process"/>
    <property type="evidence" value="ECO:0007669"/>
    <property type="project" value="UniProtKB-ARBA"/>
</dbReference>
<dbReference type="GO" id="GO:0005634">
    <property type="term" value="C:nucleus"/>
    <property type="evidence" value="ECO:0007669"/>
    <property type="project" value="UniProtKB-SubCell"/>
</dbReference>
<feature type="compositionally biased region" description="Basic and acidic residues" evidence="13">
    <location>
        <begin position="426"/>
        <end position="435"/>
    </location>
</feature>
<keyword evidence="6 12" id="KW-0694">RNA-binding</keyword>
<dbReference type="InterPro" id="IPR013083">
    <property type="entry name" value="Znf_RING/FYVE/PHD"/>
</dbReference>
<evidence type="ECO:0000256" key="4">
    <source>
        <dbReference type="ARBA" id="ARBA00022771"/>
    </source>
</evidence>
<dbReference type="InterPro" id="IPR039780">
    <property type="entry name" value="Mot2"/>
</dbReference>
<comment type="caution">
    <text evidence="16">The sequence shown here is derived from an EMBL/GenBank/DDBJ whole genome shotgun (WGS) entry which is preliminary data.</text>
</comment>
<feature type="region of interest" description="Disordered" evidence="13">
    <location>
        <begin position="783"/>
        <end position="916"/>
    </location>
</feature>
<dbReference type="CDD" id="cd12438">
    <property type="entry name" value="RRM_CNOT4"/>
    <property type="match status" value="1"/>
</dbReference>
<reference evidence="16" key="1">
    <citation type="submission" date="2021-07" db="EMBL/GenBank/DDBJ databases">
        <title>Elsinoe batatas strain:CRI-CJ2 Genome sequencing and assembly.</title>
        <authorList>
            <person name="Huang L."/>
        </authorList>
    </citation>
    <scope>NUCLEOTIDE SEQUENCE</scope>
    <source>
        <strain evidence="16">CRI-CJ2</strain>
    </source>
</reference>
<evidence type="ECO:0000256" key="13">
    <source>
        <dbReference type="SAM" id="MobiDB-lite"/>
    </source>
</evidence>
<dbReference type="PROSITE" id="PS50102">
    <property type="entry name" value="RRM"/>
    <property type="match status" value="1"/>
</dbReference>
<dbReference type="Gene3D" id="3.30.40.10">
    <property type="entry name" value="Zinc/RING finger domain, C3HC4 (zinc finger)"/>
    <property type="match status" value="1"/>
</dbReference>
<feature type="compositionally biased region" description="Low complexity" evidence="13">
    <location>
        <begin position="304"/>
        <end position="326"/>
    </location>
</feature>
<dbReference type="GO" id="GO:0003723">
    <property type="term" value="F:RNA binding"/>
    <property type="evidence" value="ECO:0007669"/>
    <property type="project" value="UniProtKB-UniRule"/>
</dbReference>
<evidence type="ECO:0000313" key="16">
    <source>
        <dbReference type="EMBL" id="KAG8629457.1"/>
    </source>
</evidence>
<dbReference type="PANTHER" id="PTHR12603:SF0">
    <property type="entry name" value="CCR4-NOT TRANSCRIPTION COMPLEX SUBUNIT 4"/>
    <property type="match status" value="1"/>
</dbReference>
<evidence type="ECO:0000313" key="17">
    <source>
        <dbReference type="Proteomes" id="UP000809789"/>
    </source>
</evidence>
<dbReference type="SMART" id="SM00361">
    <property type="entry name" value="RRM_1"/>
    <property type="match status" value="1"/>
</dbReference>
<dbReference type="InterPro" id="IPR000504">
    <property type="entry name" value="RRM_dom"/>
</dbReference>
<dbReference type="GO" id="GO:0010557">
    <property type="term" value="P:positive regulation of macromolecule biosynthetic process"/>
    <property type="evidence" value="ECO:0007669"/>
    <property type="project" value="UniProtKB-ARBA"/>
</dbReference>
<evidence type="ECO:0000256" key="10">
    <source>
        <dbReference type="ARBA" id="ARBA00023242"/>
    </source>
</evidence>
<dbReference type="GO" id="GO:0061630">
    <property type="term" value="F:ubiquitin protein ligase activity"/>
    <property type="evidence" value="ECO:0007669"/>
    <property type="project" value="UniProtKB-ARBA"/>
</dbReference>
<keyword evidence="5" id="KW-0862">Zinc</keyword>
<dbReference type="Gene3D" id="3.30.70.330">
    <property type="match status" value="1"/>
</dbReference>
<gene>
    <name evidence="16" type="ORF">KVT40_003322</name>
</gene>
<evidence type="ECO:0000256" key="7">
    <source>
        <dbReference type="ARBA" id="ARBA00023015"/>
    </source>
</evidence>
<sequence length="1357" mass="146664">MSRTLQDQFIDDDEEETCPLCVEEFDLSDKGFRPCPCGYQICQFCYHNVRTNMNGLCPACRRPYEESSIEFRKPSAEEEAAWKAKQANKQKKTAVAQQKEVLKREADTANRKHLAGLRVVQKNLVYVTGLSPSVQEDRLLETLRGPQYFGQYGKIVKIVVSKAKDNQSSVGVYVTYARKEDAASCINAVDGSQNGERTLRAQFGTTKYCSAYLRNEQCQNRNCMFLHEPGEDKDSFTRQDLSSMNVASTQQQPSSYPPNQPPPQSQQPVAAARPESTAPSNISGESGPALPSTASWASKPYPPSRSVSRAATATSASPALTNVQPAQPVPEEPAPSSLSTTQPEEPLPTIVAKDPQIEELQPIREANPFVDFIHSIMTQDPLDVAFDTSTFTEEHRKVADHMPCMIDPSGGRKRRLARTRIEEEQQRRLEERVAQEENEEQLQRSGSLQLGGEPDDPAHGQQHAIQPPQSGAGQDLDNELSQLNLNARGMTPAQQQLLLQRFQSSPSQQSVGSQQAGFQGQFGQANPPGHARNVSRFSFANDSSAATSVKPVANSKLMQQQSAMMPLQTGNAFGQQPFYTSTVSGPPPGLKTTGTPPVSGGGMFGQGHGFATSGLGYGSNMPSRNSNDEMMRELFRRRDLGGQDAGKQTINQADVNDPFGTPSATPSQQQGEFPFRGRSTPTIPPGLEGLGQVPPGQSAAQTSQTYGVVRPAIPAVLQARSAAGSRKPSIASLSSRPGTPSIKSAAEEKKVVSAEQKEPAQAPLEKIAIPDALKPMVPNTVPAIATPKKTLPPTKTAETKATQKSEATLKPSKTTVKDQATKGHDVTAVATPTKPALPETPVSKGKHDPKQSTPSASLDSAKRKLPGKIDIPVAITQPEEALKPSTAPSTAKATVPGTPSVSSRPASPGFAEVAGKKKVNTIRIVNTSQPAPIINTPFAAAVAKLPSRNPSIASANPPGTPSSEHISDTVSLTSASISRPHSPTGSVPGGIVGSAPVSRSAAAKKRERQRRQQEQEQKVAEADTVADEPIQEAITSHKRSTKSKAAASKPKPKPKAEAAVPSATTDAPSQQVDAPAADASQATRGIKQSTKPKQVETSAPPVDDNSPASLIREAQKVLPPFIAKALDGFFCTVAQNNAVYKPTQPITAADIDTERTFLRHPPAPFEHKTLNRLLKDGTPFRYGGGDDRIWSQGCVTPDGAHLRYLESELEERYWQLEQDFAHIPQSWRYKPDRTRKWNGVNIYDELPYVDLETLRAELENGGGRRREANAMEKAVEEGSKKGSFLVGNAEAYINEFVMPVVRDRMSRPGQEGKAEGEEKRSLEEIEKALVLARKVAEQKEAELRKVIKKNRKVVGLV</sequence>
<name>A0A8K0L5P9_9PEZI</name>
<evidence type="ECO:0000256" key="12">
    <source>
        <dbReference type="PROSITE-ProRule" id="PRU00176"/>
    </source>
</evidence>
<dbReference type="EMBL" id="JAESVG020000003">
    <property type="protein sequence ID" value="KAG8629457.1"/>
    <property type="molecule type" value="Genomic_DNA"/>
</dbReference>
<dbReference type="Proteomes" id="UP000809789">
    <property type="component" value="Unassembled WGS sequence"/>
</dbReference>
<feature type="compositionally biased region" description="Pro residues" evidence="13">
    <location>
        <begin position="255"/>
        <end position="265"/>
    </location>
</feature>
<dbReference type="SUPFAM" id="SSF57850">
    <property type="entry name" value="RING/U-box"/>
    <property type="match status" value="1"/>
</dbReference>
<dbReference type="OrthoDB" id="1923159at2759"/>
<dbReference type="PROSITE" id="PS50089">
    <property type="entry name" value="ZF_RING_2"/>
    <property type="match status" value="1"/>
</dbReference>
<keyword evidence="4 11" id="KW-0863">Zinc-finger</keyword>
<feature type="domain" description="RING-type" evidence="14">
    <location>
        <begin position="18"/>
        <end position="61"/>
    </location>
</feature>
<proteinExistence type="predicted"/>
<feature type="compositionally biased region" description="Polar residues" evidence="13">
    <location>
        <begin position="886"/>
        <end position="905"/>
    </location>
</feature>
<evidence type="ECO:0000256" key="5">
    <source>
        <dbReference type="ARBA" id="ARBA00022833"/>
    </source>
</evidence>
<dbReference type="CDD" id="cd16618">
    <property type="entry name" value="mRING-HC-C4C4_CNOT4"/>
    <property type="match status" value="1"/>
</dbReference>
<dbReference type="InterPro" id="IPR003954">
    <property type="entry name" value="RRM_euk-type"/>
</dbReference>
<feature type="compositionally biased region" description="Basic and acidic residues" evidence="13">
    <location>
        <begin position="745"/>
        <end position="758"/>
    </location>
</feature>
<feature type="compositionally biased region" description="Polar residues" evidence="13">
    <location>
        <begin position="662"/>
        <end position="671"/>
    </location>
</feature>
<dbReference type="Pfam" id="PF14570">
    <property type="entry name" value="zf-RING_4"/>
    <property type="match status" value="1"/>
</dbReference>
<keyword evidence="2" id="KW-0678">Repressor</keyword>
<dbReference type="InterPro" id="IPR034261">
    <property type="entry name" value="CNOT4_RRM"/>
</dbReference>
<evidence type="ECO:0000256" key="1">
    <source>
        <dbReference type="ARBA" id="ARBA00004123"/>
    </source>
</evidence>
<evidence type="ECO:0000259" key="14">
    <source>
        <dbReference type="PROSITE" id="PS50089"/>
    </source>
</evidence>
<keyword evidence="9" id="KW-0804">Transcription</keyword>
<keyword evidence="17" id="KW-1185">Reference proteome</keyword>